<reference evidence="3 4" key="1">
    <citation type="journal article" date="2008" name="Nature">
        <title>The genome of the choanoflagellate Monosiga brevicollis and the origin of metazoans.</title>
        <authorList>
            <consortium name="JGI Sequencing"/>
            <person name="King N."/>
            <person name="Westbrook M.J."/>
            <person name="Young S.L."/>
            <person name="Kuo A."/>
            <person name="Abedin M."/>
            <person name="Chapman J."/>
            <person name="Fairclough S."/>
            <person name="Hellsten U."/>
            <person name="Isogai Y."/>
            <person name="Letunic I."/>
            <person name="Marr M."/>
            <person name="Pincus D."/>
            <person name="Putnam N."/>
            <person name="Rokas A."/>
            <person name="Wright K.J."/>
            <person name="Zuzow R."/>
            <person name="Dirks W."/>
            <person name="Good M."/>
            <person name="Goodstein D."/>
            <person name="Lemons D."/>
            <person name="Li W."/>
            <person name="Lyons J.B."/>
            <person name="Morris A."/>
            <person name="Nichols S."/>
            <person name="Richter D.J."/>
            <person name="Salamov A."/>
            <person name="Bork P."/>
            <person name="Lim W.A."/>
            <person name="Manning G."/>
            <person name="Miller W.T."/>
            <person name="McGinnis W."/>
            <person name="Shapiro H."/>
            <person name="Tjian R."/>
            <person name="Grigoriev I.V."/>
            <person name="Rokhsar D."/>
        </authorList>
    </citation>
    <scope>NUCLEOTIDE SEQUENCE [LARGE SCALE GENOMIC DNA]</scope>
    <source>
        <strain evidence="4">MX1 / ATCC 50154</strain>
    </source>
</reference>
<keyword evidence="4" id="KW-1185">Reference proteome</keyword>
<dbReference type="PROSITE" id="PS50191">
    <property type="entry name" value="CRAL_TRIO"/>
    <property type="match status" value="1"/>
</dbReference>
<evidence type="ECO:0000256" key="1">
    <source>
        <dbReference type="SAM" id="MobiDB-lite"/>
    </source>
</evidence>
<dbReference type="Proteomes" id="UP000001357">
    <property type="component" value="Unassembled WGS sequence"/>
</dbReference>
<dbReference type="GO" id="GO:1902936">
    <property type="term" value="F:phosphatidylinositol bisphosphate binding"/>
    <property type="evidence" value="ECO:0000318"/>
    <property type="project" value="GO_Central"/>
</dbReference>
<dbReference type="GeneID" id="5895481"/>
<protein>
    <recommendedName>
        <fullName evidence="2">CRAL-TRIO domain-containing protein</fullName>
    </recommendedName>
</protein>
<dbReference type="STRING" id="81824.A9VBP6"/>
<dbReference type="InterPro" id="IPR036865">
    <property type="entry name" value="CRAL-TRIO_dom_sf"/>
</dbReference>
<dbReference type="PANTHER" id="PTHR10174:SF208">
    <property type="entry name" value="CRAL-TRIO DOMAIN-CONTAINING PROTEIN DDB_G0278031"/>
    <property type="match status" value="1"/>
</dbReference>
<dbReference type="CDD" id="cd00170">
    <property type="entry name" value="SEC14"/>
    <property type="match status" value="1"/>
</dbReference>
<gene>
    <name evidence="3" type="ORF">MONBRDRAFT_29638</name>
</gene>
<dbReference type="RefSeq" id="XP_001750139.1">
    <property type="nucleotide sequence ID" value="XM_001750087.1"/>
</dbReference>
<feature type="compositionally biased region" description="Polar residues" evidence="1">
    <location>
        <begin position="287"/>
        <end position="298"/>
    </location>
</feature>
<dbReference type="SMART" id="SM00516">
    <property type="entry name" value="SEC14"/>
    <property type="match status" value="1"/>
</dbReference>
<dbReference type="PANTHER" id="PTHR10174">
    <property type="entry name" value="ALPHA-TOCOPHEROL TRANSFER PROTEIN-RELATED"/>
    <property type="match status" value="1"/>
</dbReference>
<accession>A9VBP6</accession>
<evidence type="ECO:0000313" key="3">
    <source>
        <dbReference type="EMBL" id="EDQ84969.1"/>
    </source>
</evidence>
<dbReference type="Gene3D" id="1.10.8.20">
    <property type="entry name" value="N-terminal domain of phosphatidylinositol transfer protein sec14p"/>
    <property type="match status" value="1"/>
</dbReference>
<dbReference type="InterPro" id="IPR001251">
    <property type="entry name" value="CRAL-TRIO_dom"/>
</dbReference>
<evidence type="ECO:0000313" key="4">
    <source>
        <dbReference type="Proteomes" id="UP000001357"/>
    </source>
</evidence>
<dbReference type="AlphaFoldDB" id="A9VBP6"/>
<dbReference type="eggNOG" id="KOG1471">
    <property type="taxonomic scope" value="Eukaryota"/>
</dbReference>
<organism evidence="3 4">
    <name type="scientific">Monosiga brevicollis</name>
    <name type="common">Choanoflagellate</name>
    <dbReference type="NCBI Taxonomy" id="81824"/>
    <lineage>
        <taxon>Eukaryota</taxon>
        <taxon>Choanoflagellata</taxon>
        <taxon>Craspedida</taxon>
        <taxon>Salpingoecidae</taxon>
        <taxon>Monosiga</taxon>
    </lineage>
</organism>
<dbReference type="InterPro" id="IPR011074">
    <property type="entry name" value="CRAL/TRIO_N_dom"/>
</dbReference>
<name>A9VBP6_MONBE</name>
<proteinExistence type="predicted"/>
<evidence type="ECO:0000259" key="2">
    <source>
        <dbReference type="PROSITE" id="PS50191"/>
    </source>
</evidence>
<dbReference type="SUPFAM" id="SSF52087">
    <property type="entry name" value="CRAL/TRIO domain"/>
    <property type="match status" value="1"/>
</dbReference>
<feature type="domain" description="CRAL-TRIO" evidence="2">
    <location>
        <begin position="69"/>
        <end position="229"/>
    </location>
</feature>
<feature type="region of interest" description="Disordered" evidence="1">
    <location>
        <begin position="274"/>
        <end position="298"/>
    </location>
</feature>
<dbReference type="KEGG" id="mbr:MONBRDRAFT_29638"/>
<sequence length="422" mass="46439">MAVNTDINLADTEVEALNALRARVDASDGDDLLLRCLMARKFDVDRAFNLLQAYKSELVPLLGTDTIDAGEARAPLEAGELLLPGTHDVEGAAIVVYDAAMHRDQGFDGQQTLRAILYLVDIALQDERAMRNGITIVSFLHRLPWSKLDNNTHKLLLKTLQNNYPARVRSVAVVSPNWTTKAMLRVLRPFMKNKLSSKLRTYKSLDALEAVVPRTALPVSVGGTHAYDHQSWLTTYLASGNAVSALSPVRSRLPSVARIEGKLARRANKLAQQLKYEDAESSAPAAETSNDPSPSRHSINFNFQVVDVKKTLSQPTSPRPNVEDHAPTMAIEPQMSSDAVLKTAPQEEDNLVEEAHLEPNSNTAEPLPSSTGNAELVMNENLPADHFEEENVDGEEDIKLTKSQKKVCPTRFFSTRCLGSLD</sequence>
<dbReference type="EMBL" id="CH991578">
    <property type="protein sequence ID" value="EDQ84969.1"/>
    <property type="molecule type" value="Genomic_DNA"/>
</dbReference>
<dbReference type="SMART" id="SM01100">
    <property type="entry name" value="CRAL_TRIO_N"/>
    <property type="match status" value="1"/>
</dbReference>
<dbReference type="InParanoid" id="A9VBP6"/>
<dbReference type="InterPro" id="IPR036273">
    <property type="entry name" value="CRAL/TRIO_N_dom_sf"/>
</dbReference>
<dbReference type="PRINTS" id="PR00180">
    <property type="entry name" value="CRETINALDHBP"/>
</dbReference>
<dbReference type="Gene3D" id="3.40.525.10">
    <property type="entry name" value="CRAL-TRIO lipid binding domain"/>
    <property type="match status" value="1"/>
</dbReference>
<dbReference type="Pfam" id="PF00650">
    <property type="entry name" value="CRAL_TRIO"/>
    <property type="match status" value="1"/>
</dbReference>
<dbReference type="SUPFAM" id="SSF46938">
    <property type="entry name" value="CRAL/TRIO N-terminal domain"/>
    <property type="match status" value="1"/>
</dbReference>